<keyword evidence="3" id="KW-1185">Reference proteome</keyword>
<dbReference type="Proteomes" id="UP000030104">
    <property type="component" value="Unassembled WGS sequence"/>
</dbReference>
<proteinExistence type="predicted"/>
<gene>
    <name evidence="2" type="ORF">PITC_019060</name>
</gene>
<evidence type="ECO:0000256" key="1">
    <source>
        <dbReference type="SAM" id="MobiDB-lite"/>
    </source>
</evidence>
<evidence type="ECO:0000313" key="3">
    <source>
        <dbReference type="Proteomes" id="UP000030104"/>
    </source>
</evidence>
<comment type="caution">
    <text evidence="2">The sequence shown here is derived from an EMBL/GenBank/DDBJ whole genome shotgun (WGS) entry which is preliminary data.</text>
</comment>
<protein>
    <submittedName>
        <fullName evidence="2">Uncharacterized protein</fullName>
    </submittedName>
</protein>
<feature type="region of interest" description="Disordered" evidence="1">
    <location>
        <begin position="16"/>
        <end position="50"/>
    </location>
</feature>
<dbReference type="HOGENOM" id="CLU_2831953_0_0_1"/>
<dbReference type="PhylomeDB" id="A0A0A2KF85"/>
<dbReference type="OrthoDB" id="10445450at2759"/>
<dbReference type="AlphaFoldDB" id="A0A0A2KF85"/>
<organism evidence="2 3">
    <name type="scientific">Penicillium italicum</name>
    <name type="common">Blue mold</name>
    <dbReference type="NCBI Taxonomy" id="40296"/>
    <lineage>
        <taxon>Eukaryota</taxon>
        <taxon>Fungi</taxon>
        <taxon>Dikarya</taxon>
        <taxon>Ascomycota</taxon>
        <taxon>Pezizomycotina</taxon>
        <taxon>Eurotiomycetes</taxon>
        <taxon>Eurotiomycetidae</taxon>
        <taxon>Eurotiales</taxon>
        <taxon>Aspergillaceae</taxon>
        <taxon>Penicillium</taxon>
    </lineage>
</organism>
<reference evidence="2 3" key="1">
    <citation type="journal article" date="2015" name="Mol. Plant Microbe Interact.">
        <title>Genome, transcriptome, and functional analyses of Penicillium expansum provide new insights into secondary metabolism and pathogenicity.</title>
        <authorList>
            <person name="Ballester A.R."/>
            <person name="Marcet-Houben M."/>
            <person name="Levin E."/>
            <person name="Sela N."/>
            <person name="Selma-Lazaro C."/>
            <person name="Carmona L."/>
            <person name="Wisniewski M."/>
            <person name="Droby S."/>
            <person name="Gonzalez-Candelas L."/>
            <person name="Gabaldon T."/>
        </authorList>
    </citation>
    <scope>NUCLEOTIDE SEQUENCE [LARGE SCALE GENOMIC DNA]</scope>
    <source>
        <strain evidence="2 3">PHI-1</strain>
    </source>
</reference>
<evidence type="ECO:0000313" key="2">
    <source>
        <dbReference type="EMBL" id="KGO65588.1"/>
    </source>
</evidence>
<accession>A0A0A2KF85</accession>
<name>A0A0A2KF85_PENIT</name>
<dbReference type="EMBL" id="JQGA01001490">
    <property type="protein sequence ID" value="KGO65588.1"/>
    <property type="molecule type" value="Genomic_DNA"/>
</dbReference>
<sequence length="66" mass="7412">MQSRIGIRRMRVAPDLEMGRPKKAKGKSRWGEMTLSKKQNQSTGDSDRAVGLTGSARDVFLMVEFL</sequence>